<keyword evidence="3" id="KW-1185">Reference proteome</keyword>
<proteinExistence type="predicted"/>
<evidence type="ECO:0000313" key="3">
    <source>
        <dbReference type="Proteomes" id="UP000237319"/>
    </source>
</evidence>
<evidence type="ECO:0000313" key="2">
    <source>
        <dbReference type="EMBL" id="POZ54891.1"/>
    </source>
</evidence>
<comment type="caution">
    <text evidence="2">The sequence shown here is derived from an EMBL/GenBank/DDBJ whole genome shotgun (WGS) entry which is preliminary data.</text>
</comment>
<dbReference type="RefSeq" id="WP_258041160.1">
    <property type="nucleotide sequence ID" value="NZ_CP194323.1"/>
</dbReference>
<feature type="region of interest" description="Disordered" evidence="1">
    <location>
        <begin position="80"/>
        <end position="104"/>
    </location>
</feature>
<protein>
    <submittedName>
        <fullName evidence="2">Uncharacterized protein</fullName>
    </submittedName>
</protein>
<dbReference type="Proteomes" id="UP000237319">
    <property type="component" value="Unassembled WGS sequence"/>
</dbReference>
<name>A0A2S5CVM5_LYSSH</name>
<organism evidence="2 3">
    <name type="scientific">Lysinibacillus sphaericus</name>
    <name type="common">Bacillus sphaericus</name>
    <dbReference type="NCBI Taxonomy" id="1421"/>
    <lineage>
        <taxon>Bacteria</taxon>
        <taxon>Bacillati</taxon>
        <taxon>Bacillota</taxon>
        <taxon>Bacilli</taxon>
        <taxon>Bacillales</taxon>
        <taxon>Bacillaceae</taxon>
        <taxon>Lysinibacillus</taxon>
    </lineage>
</organism>
<feature type="compositionally biased region" description="Basic and acidic residues" evidence="1">
    <location>
        <begin position="95"/>
        <end position="104"/>
    </location>
</feature>
<dbReference type="EMBL" id="PGLV01000003">
    <property type="protein sequence ID" value="POZ54891.1"/>
    <property type="molecule type" value="Genomic_DNA"/>
</dbReference>
<sequence>MMAKNKGTGVVLAGLAGFAASYLSKKENRDKAMDMFNSMKAKLGSFVNTSNVDMDDRVAERITAEVVTEAGTAPTKLASNEMVSEGGGHTGVHFYNEEIQEKEK</sequence>
<reference evidence="2 3" key="1">
    <citation type="submission" date="2017-11" db="EMBL/GenBank/DDBJ databases">
        <title>Genome sequence of Lysinibacillus sphaericus, a lignin-degrading bacteria isolated from municipal solid waste soil.</title>
        <authorList>
            <person name="Persinoti G.F."/>
            <person name="Paixao D.A."/>
            <person name="Bugg T.D."/>
            <person name="Squina F.M."/>
        </authorList>
    </citation>
    <scope>NUCLEOTIDE SEQUENCE [LARGE SCALE GENOMIC DNA]</scope>
    <source>
        <strain evidence="2 3">A1</strain>
    </source>
</reference>
<gene>
    <name evidence="2" type="ORF">LYSIN_03751</name>
</gene>
<dbReference type="AlphaFoldDB" id="A0A2S5CVM5"/>
<evidence type="ECO:0000256" key="1">
    <source>
        <dbReference type="SAM" id="MobiDB-lite"/>
    </source>
</evidence>
<accession>A0A2S5CVM5</accession>